<dbReference type="InterPro" id="IPR005147">
    <property type="entry name" value="tRNA_synthase_B5-dom"/>
</dbReference>
<evidence type="ECO:0000256" key="8">
    <source>
        <dbReference type="ARBA" id="ARBA00022741"/>
    </source>
</evidence>
<keyword evidence="7 15" id="KW-0479">Metal-binding</keyword>
<dbReference type="FunFam" id="2.40.50.140:FF:000045">
    <property type="entry name" value="Phenylalanine--tRNA ligase beta subunit"/>
    <property type="match status" value="1"/>
</dbReference>
<dbReference type="GO" id="GO:0005524">
    <property type="term" value="F:ATP binding"/>
    <property type="evidence" value="ECO:0007669"/>
    <property type="project" value="UniProtKB-UniRule"/>
</dbReference>
<feature type="binding site" evidence="15">
    <location>
        <position position="458"/>
    </location>
    <ligand>
        <name>Mg(2+)</name>
        <dbReference type="ChEBI" id="CHEBI:18420"/>
        <note>shared with alpha subunit</note>
    </ligand>
</feature>
<dbReference type="InterPro" id="IPR020825">
    <property type="entry name" value="Phe-tRNA_synthase-like_B3/B4"/>
</dbReference>
<comment type="subunit">
    <text evidence="3 15">Tetramer of two alpha and two beta subunits.</text>
</comment>
<dbReference type="Pfam" id="PF03147">
    <property type="entry name" value="FDX-ACB"/>
    <property type="match status" value="1"/>
</dbReference>
<dbReference type="SMART" id="SM00873">
    <property type="entry name" value="B3_4"/>
    <property type="match status" value="1"/>
</dbReference>
<dbReference type="RefSeq" id="WP_160486411.1">
    <property type="nucleotide sequence ID" value="NZ_WUBR01000003.1"/>
</dbReference>
<dbReference type="GO" id="GO:0009328">
    <property type="term" value="C:phenylalanine-tRNA ligase complex"/>
    <property type="evidence" value="ECO:0007669"/>
    <property type="project" value="TreeGrafter"/>
</dbReference>
<dbReference type="InterPro" id="IPR002547">
    <property type="entry name" value="tRNA-bd_dom"/>
</dbReference>
<dbReference type="GO" id="GO:0004826">
    <property type="term" value="F:phenylalanine-tRNA ligase activity"/>
    <property type="evidence" value="ECO:0007669"/>
    <property type="project" value="UniProtKB-UniRule"/>
</dbReference>
<evidence type="ECO:0000256" key="13">
    <source>
        <dbReference type="ARBA" id="ARBA00023146"/>
    </source>
</evidence>
<dbReference type="InterPro" id="IPR033714">
    <property type="entry name" value="tRNA_bind_bactPheRS"/>
</dbReference>
<evidence type="ECO:0000313" key="21">
    <source>
        <dbReference type="Proteomes" id="UP000461409"/>
    </source>
</evidence>
<dbReference type="Pfam" id="PF17759">
    <property type="entry name" value="tRNA_synthFbeta"/>
    <property type="match status" value="1"/>
</dbReference>
<dbReference type="InterPro" id="IPR045060">
    <property type="entry name" value="Phe-tRNA-ligase_IIc_bsu"/>
</dbReference>
<keyword evidence="12 15" id="KW-0648">Protein biosynthesis</keyword>
<dbReference type="EMBL" id="WUBR01000003">
    <property type="protein sequence ID" value="MWV28743.1"/>
    <property type="molecule type" value="Genomic_DNA"/>
</dbReference>
<dbReference type="CDD" id="cd00769">
    <property type="entry name" value="PheRS_beta_core"/>
    <property type="match status" value="1"/>
</dbReference>
<dbReference type="SUPFAM" id="SSF50249">
    <property type="entry name" value="Nucleic acid-binding proteins"/>
    <property type="match status" value="1"/>
</dbReference>
<comment type="cofactor">
    <cofactor evidence="15">
        <name>Mg(2+)</name>
        <dbReference type="ChEBI" id="CHEBI:18420"/>
    </cofactor>
    <text evidence="15">Binds 2 magnesium ions per tetramer.</text>
</comment>
<dbReference type="InterPro" id="IPR045864">
    <property type="entry name" value="aa-tRNA-synth_II/BPL/LPL"/>
</dbReference>
<dbReference type="NCBIfam" id="TIGR00472">
    <property type="entry name" value="pheT_bact"/>
    <property type="match status" value="1"/>
</dbReference>
<dbReference type="SUPFAM" id="SSF55681">
    <property type="entry name" value="Class II aaRS and biotin synthetases"/>
    <property type="match status" value="1"/>
</dbReference>
<dbReference type="InterPro" id="IPR005146">
    <property type="entry name" value="B3/B4_tRNA-bd"/>
</dbReference>
<evidence type="ECO:0000256" key="14">
    <source>
        <dbReference type="ARBA" id="ARBA00049255"/>
    </source>
</evidence>
<dbReference type="PANTHER" id="PTHR10947:SF0">
    <property type="entry name" value="PHENYLALANINE--TRNA LIGASE BETA SUBUNIT"/>
    <property type="match status" value="1"/>
</dbReference>
<feature type="binding site" evidence="15">
    <location>
        <position position="454"/>
    </location>
    <ligand>
        <name>Mg(2+)</name>
        <dbReference type="ChEBI" id="CHEBI:18420"/>
        <note>shared with alpha subunit</note>
    </ligand>
</feature>
<dbReference type="AlphaFoldDB" id="A0A844XG78"/>
<evidence type="ECO:0000256" key="12">
    <source>
        <dbReference type="ARBA" id="ARBA00022917"/>
    </source>
</evidence>
<evidence type="ECO:0000256" key="7">
    <source>
        <dbReference type="ARBA" id="ARBA00022723"/>
    </source>
</evidence>
<dbReference type="InterPro" id="IPR005121">
    <property type="entry name" value="Fdx_antiC-bd"/>
</dbReference>
<dbReference type="PROSITE" id="PS51447">
    <property type="entry name" value="FDX_ACB"/>
    <property type="match status" value="1"/>
</dbReference>
<reference evidence="20 21" key="1">
    <citation type="submission" date="2019-12" db="EMBL/GenBank/DDBJ databases">
        <authorList>
            <person name="Lee S.D."/>
        </authorList>
    </citation>
    <scope>NUCLEOTIDE SEQUENCE [LARGE SCALE GENOMIC DNA]</scope>
    <source>
        <strain evidence="20 21">GH3-10</strain>
    </source>
</reference>
<evidence type="ECO:0000256" key="15">
    <source>
        <dbReference type="HAMAP-Rule" id="MF_00283"/>
    </source>
</evidence>
<proteinExistence type="inferred from homology"/>
<dbReference type="SUPFAM" id="SSF54991">
    <property type="entry name" value="Anticodon-binding domain of PheRS"/>
    <property type="match status" value="1"/>
</dbReference>
<dbReference type="InterPro" id="IPR041616">
    <property type="entry name" value="PheRS_beta_core"/>
</dbReference>
<dbReference type="Gene3D" id="3.50.40.10">
    <property type="entry name" value="Phenylalanyl-trna Synthetase, Chain B, domain 3"/>
    <property type="match status" value="1"/>
</dbReference>
<gene>
    <name evidence="15" type="primary">pheT</name>
    <name evidence="20" type="ORF">GRF63_12585</name>
</gene>
<keyword evidence="9 15" id="KW-0067">ATP-binding</keyword>
<evidence type="ECO:0000256" key="16">
    <source>
        <dbReference type="PROSITE-ProRule" id="PRU00209"/>
    </source>
</evidence>
<dbReference type="CDD" id="cd02796">
    <property type="entry name" value="tRNA_bind_bactPheRS"/>
    <property type="match status" value="1"/>
</dbReference>
<dbReference type="Pfam" id="PF01588">
    <property type="entry name" value="tRNA_bind"/>
    <property type="match status" value="1"/>
</dbReference>
<protein>
    <recommendedName>
        <fullName evidence="15">Phenylalanine--tRNA ligase beta subunit</fullName>
        <ecNumber evidence="15">6.1.1.20</ecNumber>
    </recommendedName>
    <alternativeName>
        <fullName evidence="15">Phenylalanyl-tRNA synthetase beta subunit</fullName>
        <shortName evidence="15">PheRS</shortName>
    </alternativeName>
</protein>
<comment type="similarity">
    <text evidence="2 15">Belongs to the phenylalanyl-tRNA synthetase beta subunit family. Type 1 subfamily.</text>
</comment>
<accession>A0A844XG78</accession>
<dbReference type="SMART" id="SM00874">
    <property type="entry name" value="B5"/>
    <property type="match status" value="1"/>
</dbReference>
<dbReference type="SUPFAM" id="SSF56037">
    <property type="entry name" value="PheT/TilS domain"/>
    <property type="match status" value="1"/>
</dbReference>
<reference evidence="20 21" key="2">
    <citation type="submission" date="2020-02" db="EMBL/GenBank/DDBJ databases">
        <title>Erythrobacter dongmakensis sp. nov., isolated from a tidal mudflat.</title>
        <authorList>
            <person name="Kim I.S."/>
        </authorList>
    </citation>
    <scope>NUCLEOTIDE SEQUENCE [LARGE SCALE GENOMIC DNA]</scope>
    <source>
        <strain evidence="20 21">GH3-10</strain>
    </source>
</reference>
<dbReference type="PROSITE" id="PS50886">
    <property type="entry name" value="TRBD"/>
    <property type="match status" value="1"/>
</dbReference>
<dbReference type="PANTHER" id="PTHR10947">
    <property type="entry name" value="PHENYLALANYL-TRNA SYNTHETASE BETA CHAIN AND LEUCINE-RICH REPEAT-CONTAINING PROTEIN 47"/>
    <property type="match status" value="1"/>
</dbReference>
<dbReference type="Gene3D" id="3.30.930.10">
    <property type="entry name" value="Bira Bifunctional Protein, Domain 2"/>
    <property type="match status" value="1"/>
</dbReference>
<dbReference type="Gene3D" id="2.40.50.140">
    <property type="entry name" value="Nucleic acid-binding proteins"/>
    <property type="match status" value="1"/>
</dbReference>
<dbReference type="EC" id="6.1.1.20" evidence="15"/>
<evidence type="ECO:0000256" key="11">
    <source>
        <dbReference type="ARBA" id="ARBA00022884"/>
    </source>
</evidence>
<evidence type="ECO:0000256" key="9">
    <source>
        <dbReference type="ARBA" id="ARBA00022840"/>
    </source>
</evidence>
<feature type="binding site" evidence="15">
    <location>
        <position position="457"/>
    </location>
    <ligand>
        <name>Mg(2+)</name>
        <dbReference type="ChEBI" id="CHEBI:18420"/>
        <note>shared with alpha subunit</note>
    </ligand>
</feature>
<feature type="domain" description="B5" evidence="19">
    <location>
        <begin position="398"/>
        <end position="470"/>
    </location>
</feature>
<dbReference type="InterPro" id="IPR009061">
    <property type="entry name" value="DNA-bd_dom_put_sf"/>
</dbReference>
<dbReference type="GO" id="GO:0006432">
    <property type="term" value="P:phenylalanyl-tRNA aminoacylation"/>
    <property type="evidence" value="ECO:0007669"/>
    <property type="project" value="UniProtKB-UniRule"/>
</dbReference>
<evidence type="ECO:0000256" key="3">
    <source>
        <dbReference type="ARBA" id="ARBA00011209"/>
    </source>
</evidence>
<dbReference type="GO" id="GO:0000287">
    <property type="term" value="F:magnesium ion binding"/>
    <property type="evidence" value="ECO:0007669"/>
    <property type="project" value="UniProtKB-UniRule"/>
</dbReference>
<keyword evidence="6 15" id="KW-0436">Ligase</keyword>
<evidence type="ECO:0000256" key="5">
    <source>
        <dbReference type="ARBA" id="ARBA00022555"/>
    </source>
</evidence>
<sequence length="796" mass="84738">MKFSLEWLTYFLETDASTAEIAAKLNAIGIEVEDIEDPAEKLEGFRVAEVLTAKPHPDADRLQVLSVNTGEGDPLQVVCGAPNARAGMKGVLGLPGAEVPANGMKLRKSEIRGVESNGMMCSVRELELGEEHDGIIELPADAPVGTSFAEYHGASPVFDVAITPNRPDCMGVYGIARDLAAAGMGTLKPLREHDIAASFACPVEIRTDDAEGCPAFYGRVVKGVTNGASPEWMQKRLLSAGQRPISALVDITNYMMLAFGRPAHVYDLNKLSGPVVARRARDGEKVLALNEKTYTLDPSMTVIADDSGVHDIAGIMGGEESSVQPETTDVLLEIAYFDPEAIGVTGRKLGLATDARTRFERGVDPAWLDEGLESLTSLIQRFCGGEASEIVRAGTPPTDPKVIAFDPALTARLGGVEVPEAEQKRILEALGFSVGSDWQVTCPLRRHDIEGAADLVEEVVRIHGLGNVESVALPRADGVARPTATPMQALERRLRRAAAARGLNEAVTWSFLPTAQAEHFADGDALWVLDNPISEDMKAMRPSLIPGLLSAAKRNADRCAAGSRLFEIGRRYLRAEDGSSDERSTLAVLLSGEKTLRGWSTGKAAPFDAFDGKAEAEALLADAGAPVEKLMVFGEAGGQFHPGQSATLRLGPKNILARFGALHPATLDAFDIDGTVIAVEIYLDAIPAKKGKSGFEKPAYAPPALQSVERDFAFLVPQDLAAGDLLRAVKGADKANIVDARVFDVFAGQGVPEGKKSVAIEVTLQPGEKSYKDEELKAISDKVVAAAAKQGAELRG</sequence>
<evidence type="ECO:0000256" key="6">
    <source>
        <dbReference type="ARBA" id="ARBA00022598"/>
    </source>
</evidence>
<feature type="domain" description="FDX-ACB" evidence="18">
    <location>
        <begin position="703"/>
        <end position="795"/>
    </location>
</feature>
<evidence type="ECO:0000256" key="2">
    <source>
        <dbReference type="ARBA" id="ARBA00008653"/>
    </source>
</evidence>
<dbReference type="Gene3D" id="3.30.70.380">
    <property type="entry name" value="Ferrodoxin-fold anticodon-binding domain"/>
    <property type="match status" value="1"/>
</dbReference>
<feature type="binding site" evidence="15">
    <location>
        <position position="448"/>
    </location>
    <ligand>
        <name>Mg(2+)</name>
        <dbReference type="ChEBI" id="CHEBI:18420"/>
        <note>shared with alpha subunit</note>
    </ligand>
</feature>
<evidence type="ECO:0000256" key="1">
    <source>
        <dbReference type="ARBA" id="ARBA00004496"/>
    </source>
</evidence>
<dbReference type="PROSITE" id="PS51483">
    <property type="entry name" value="B5"/>
    <property type="match status" value="1"/>
</dbReference>
<keyword evidence="10 15" id="KW-0460">Magnesium</keyword>
<dbReference type="NCBIfam" id="NF045760">
    <property type="entry name" value="YtpR"/>
    <property type="match status" value="1"/>
</dbReference>
<evidence type="ECO:0000259" key="18">
    <source>
        <dbReference type="PROSITE" id="PS51447"/>
    </source>
</evidence>
<evidence type="ECO:0000259" key="19">
    <source>
        <dbReference type="PROSITE" id="PS51483"/>
    </source>
</evidence>
<dbReference type="InterPro" id="IPR012340">
    <property type="entry name" value="NA-bd_OB-fold"/>
</dbReference>
<dbReference type="Pfam" id="PF03483">
    <property type="entry name" value="B3_4"/>
    <property type="match status" value="1"/>
</dbReference>
<dbReference type="Proteomes" id="UP000461409">
    <property type="component" value="Unassembled WGS sequence"/>
</dbReference>
<dbReference type="SUPFAM" id="SSF46955">
    <property type="entry name" value="Putative DNA-binding domain"/>
    <property type="match status" value="1"/>
</dbReference>
<dbReference type="Gene3D" id="3.30.56.10">
    <property type="match status" value="2"/>
</dbReference>
<evidence type="ECO:0000313" key="20">
    <source>
        <dbReference type="EMBL" id="MWV28743.1"/>
    </source>
</evidence>
<name>A0A844XG78_9SPHN</name>
<dbReference type="InterPro" id="IPR004532">
    <property type="entry name" value="Phe-tRNA-ligase_IIc_bsu_bact"/>
</dbReference>
<dbReference type="InterPro" id="IPR036690">
    <property type="entry name" value="Fdx_antiC-bd_sf"/>
</dbReference>
<evidence type="ECO:0000256" key="10">
    <source>
        <dbReference type="ARBA" id="ARBA00022842"/>
    </source>
</evidence>
<evidence type="ECO:0000259" key="17">
    <source>
        <dbReference type="PROSITE" id="PS50886"/>
    </source>
</evidence>
<keyword evidence="11 16" id="KW-0694">RNA-binding</keyword>
<evidence type="ECO:0000256" key="4">
    <source>
        <dbReference type="ARBA" id="ARBA00022490"/>
    </source>
</evidence>
<keyword evidence="4 15" id="KW-0963">Cytoplasm</keyword>
<keyword evidence="5 16" id="KW-0820">tRNA-binding</keyword>
<dbReference type="Pfam" id="PF03484">
    <property type="entry name" value="B5"/>
    <property type="match status" value="1"/>
</dbReference>
<keyword evidence="13 15" id="KW-0030">Aminoacyl-tRNA synthetase</keyword>
<keyword evidence="21" id="KW-1185">Reference proteome</keyword>
<dbReference type="GO" id="GO:0000049">
    <property type="term" value="F:tRNA binding"/>
    <property type="evidence" value="ECO:0007669"/>
    <property type="project" value="UniProtKB-UniRule"/>
</dbReference>
<keyword evidence="8 15" id="KW-0547">Nucleotide-binding</keyword>
<dbReference type="HAMAP" id="MF_00283">
    <property type="entry name" value="Phe_tRNA_synth_beta1"/>
    <property type="match status" value="1"/>
</dbReference>
<comment type="catalytic activity">
    <reaction evidence="14 15">
        <text>tRNA(Phe) + L-phenylalanine + ATP = L-phenylalanyl-tRNA(Phe) + AMP + diphosphate + H(+)</text>
        <dbReference type="Rhea" id="RHEA:19413"/>
        <dbReference type="Rhea" id="RHEA-COMP:9668"/>
        <dbReference type="Rhea" id="RHEA-COMP:9699"/>
        <dbReference type="ChEBI" id="CHEBI:15378"/>
        <dbReference type="ChEBI" id="CHEBI:30616"/>
        <dbReference type="ChEBI" id="CHEBI:33019"/>
        <dbReference type="ChEBI" id="CHEBI:58095"/>
        <dbReference type="ChEBI" id="CHEBI:78442"/>
        <dbReference type="ChEBI" id="CHEBI:78531"/>
        <dbReference type="ChEBI" id="CHEBI:456215"/>
        <dbReference type="EC" id="6.1.1.20"/>
    </reaction>
</comment>
<comment type="subcellular location">
    <subcellularLocation>
        <location evidence="1 15">Cytoplasm</location>
    </subcellularLocation>
</comment>
<dbReference type="SMART" id="SM00896">
    <property type="entry name" value="FDX-ACB"/>
    <property type="match status" value="1"/>
</dbReference>
<feature type="domain" description="TRNA-binding" evidence="17">
    <location>
        <begin position="39"/>
        <end position="149"/>
    </location>
</feature>
<comment type="caution">
    <text evidence="20">The sequence shown here is derived from an EMBL/GenBank/DDBJ whole genome shotgun (WGS) entry which is preliminary data.</text>
</comment>
<organism evidence="20 21">
    <name type="scientific">Aurantiacibacter rhizosphaerae</name>
    <dbReference type="NCBI Taxonomy" id="2691582"/>
    <lineage>
        <taxon>Bacteria</taxon>
        <taxon>Pseudomonadati</taxon>
        <taxon>Pseudomonadota</taxon>
        <taxon>Alphaproteobacteria</taxon>
        <taxon>Sphingomonadales</taxon>
        <taxon>Erythrobacteraceae</taxon>
        <taxon>Aurantiacibacter</taxon>
    </lineage>
</organism>